<dbReference type="AlphaFoldDB" id="A0A3M7PN54"/>
<keyword evidence="2" id="KW-1185">Reference proteome</keyword>
<evidence type="ECO:0000313" key="1">
    <source>
        <dbReference type="EMBL" id="RNA00557.1"/>
    </source>
</evidence>
<dbReference type="Proteomes" id="UP000276133">
    <property type="component" value="Unassembled WGS sequence"/>
</dbReference>
<accession>A0A3M7PN54</accession>
<comment type="caution">
    <text evidence="1">The sequence shown here is derived from an EMBL/GenBank/DDBJ whole genome shotgun (WGS) entry which is preliminary data.</text>
</comment>
<organism evidence="1 2">
    <name type="scientific">Brachionus plicatilis</name>
    <name type="common">Marine rotifer</name>
    <name type="synonym">Brachionus muelleri</name>
    <dbReference type="NCBI Taxonomy" id="10195"/>
    <lineage>
        <taxon>Eukaryota</taxon>
        <taxon>Metazoa</taxon>
        <taxon>Spiralia</taxon>
        <taxon>Gnathifera</taxon>
        <taxon>Rotifera</taxon>
        <taxon>Eurotatoria</taxon>
        <taxon>Monogononta</taxon>
        <taxon>Pseudotrocha</taxon>
        <taxon>Ploima</taxon>
        <taxon>Brachionidae</taxon>
        <taxon>Brachionus</taxon>
    </lineage>
</organism>
<sequence length="81" mass="9199">MASTVQQGTPELVILQLSASWFTTARHAPTSSRTGPQLFKNIYLKIAYLKNCQLGVKVGRLRAPLLGDSSLPQHLYYYYYY</sequence>
<dbReference type="EMBL" id="REGN01009702">
    <property type="protein sequence ID" value="RNA00557.1"/>
    <property type="molecule type" value="Genomic_DNA"/>
</dbReference>
<name>A0A3M7PN54_BRAPC</name>
<protein>
    <submittedName>
        <fullName evidence="1">Uncharacterized protein</fullName>
    </submittedName>
</protein>
<evidence type="ECO:0000313" key="2">
    <source>
        <dbReference type="Proteomes" id="UP000276133"/>
    </source>
</evidence>
<gene>
    <name evidence="1" type="ORF">BpHYR1_016450</name>
</gene>
<proteinExistence type="predicted"/>
<reference evidence="1 2" key="1">
    <citation type="journal article" date="2018" name="Sci. Rep.">
        <title>Genomic signatures of local adaptation to the degree of environmental predictability in rotifers.</title>
        <authorList>
            <person name="Franch-Gras L."/>
            <person name="Hahn C."/>
            <person name="Garcia-Roger E.M."/>
            <person name="Carmona M.J."/>
            <person name="Serra M."/>
            <person name="Gomez A."/>
        </authorList>
    </citation>
    <scope>NUCLEOTIDE SEQUENCE [LARGE SCALE GENOMIC DNA]</scope>
    <source>
        <strain evidence="1">HYR1</strain>
    </source>
</reference>